<evidence type="ECO:0000313" key="7">
    <source>
        <dbReference type="EMBL" id="MBN1573245.1"/>
    </source>
</evidence>
<evidence type="ECO:0000256" key="2">
    <source>
        <dbReference type="ARBA" id="ARBA00022963"/>
    </source>
</evidence>
<dbReference type="InterPro" id="IPR002641">
    <property type="entry name" value="PNPLA_dom"/>
</dbReference>
<gene>
    <name evidence="7" type="ORF">JW984_08640</name>
</gene>
<keyword evidence="1 4" id="KW-0378">Hydrolase</keyword>
<accession>A0A9D8PPW0</accession>
<dbReference type="GO" id="GO:0016787">
    <property type="term" value="F:hydrolase activity"/>
    <property type="evidence" value="ECO:0007669"/>
    <property type="project" value="UniProtKB-UniRule"/>
</dbReference>
<evidence type="ECO:0000256" key="5">
    <source>
        <dbReference type="SAM" id="Phobius"/>
    </source>
</evidence>
<evidence type="ECO:0000256" key="4">
    <source>
        <dbReference type="PROSITE-ProRule" id="PRU01161"/>
    </source>
</evidence>
<dbReference type="EMBL" id="JAFGIX010000045">
    <property type="protein sequence ID" value="MBN1573245.1"/>
    <property type="molecule type" value="Genomic_DNA"/>
</dbReference>
<dbReference type="CDD" id="cd07205">
    <property type="entry name" value="Pat_PNPLA6_PNPLA7_NTE1_like"/>
    <property type="match status" value="1"/>
</dbReference>
<feature type="transmembrane region" description="Helical" evidence="5">
    <location>
        <begin position="21"/>
        <end position="38"/>
    </location>
</feature>
<evidence type="ECO:0000256" key="3">
    <source>
        <dbReference type="ARBA" id="ARBA00023098"/>
    </source>
</evidence>
<dbReference type="InterPro" id="IPR016035">
    <property type="entry name" value="Acyl_Trfase/lysoPLipase"/>
</dbReference>
<evidence type="ECO:0000313" key="8">
    <source>
        <dbReference type="Proteomes" id="UP000809273"/>
    </source>
</evidence>
<comment type="caution">
    <text evidence="7">The sequence shown here is derived from an EMBL/GenBank/DDBJ whole genome shotgun (WGS) entry which is preliminary data.</text>
</comment>
<dbReference type="InterPro" id="IPR050301">
    <property type="entry name" value="NTE"/>
</dbReference>
<keyword evidence="2 4" id="KW-0442">Lipid degradation</keyword>
<reference evidence="7" key="2">
    <citation type="submission" date="2021-01" db="EMBL/GenBank/DDBJ databases">
        <authorList>
            <person name="Hahn C.R."/>
            <person name="Youssef N.H."/>
            <person name="Elshahed M."/>
        </authorList>
    </citation>
    <scope>NUCLEOTIDE SEQUENCE</scope>
    <source>
        <strain evidence="7">Zod_Metabat.24</strain>
    </source>
</reference>
<dbReference type="Pfam" id="PF01734">
    <property type="entry name" value="Patatin"/>
    <property type="match status" value="1"/>
</dbReference>
<feature type="active site" description="Proton acceptor" evidence="4">
    <location>
        <position position="206"/>
    </location>
</feature>
<dbReference type="GO" id="GO:0016042">
    <property type="term" value="P:lipid catabolic process"/>
    <property type="evidence" value="ECO:0007669"/>
    <property type="project" value="UniProtKB-UniRule"/>
</dbReference>
<feature type="short sequence motif" description="GXSXG" evidence="4">
    <location>
        <begin position="90"/>
        <end position="94"/>
    </location>
</feature>
<comment type="caution">
    <text evidence="4">Lacks conserved residue(s) required for the propagation of feature annotation.</text>
</comment>
<feature type="domain" description="PNPLA" evidence="6">
    <location>
        <begin position="59"/>
        <end position="219"/>
    </location>
</feature>
<protein>
    <submittedName>
        <fullName evidence="7">Patatin-like phospholipase family protein</fullName>
    </submittedName>
</protein>
<keyword evidence="5" id="KW-0812">Transmembrane</keyword>
<keyword evidence="5" id="KW-1133">Transmembrane helix</keyword>
<dbReference type="Gene3D" id="3.40.1090.10">
    <property type="entry name" value="Cytosolic phospholipase A2 catalytic domain"/>
    <property type="match status" value="1"/>
</dbReference>
<evidence type="ECO:0000259" key="6">
    <source>
        <dbReference type="PROSITE" id="PS51635"/>
    </source>
</evidence>
<dbReference type="SUPFAM" id="SSF52151">
    <property type="entry name" value="FabD/lysophospholipase-like"/>
    <property type="match status" value="1"/>
</dbReference>
<reference evidence="7" key="1">
    <citation type="journal article" date="2021" name="Environ. Microbiol.">
        <title>Genomic characterization of three novel Desulfobacterota classes expand the metabolic and phylogenetic diversity of the phylum.</title>
        <authorList>
            <person name="Murphy C.L."/>
            <person name="Biggerstaff J."/>
            <person name="Eichhorn A."/>
            <person name="Ewing E."/>
            <person name="Shahan R."/>
            <person name="Soriano D."/>
            <person name="Stewart S."/>
            <person name="VanMol K."/>
            <person name="Walker R."/>
            <person name="Walters P."/>
            <person name="Elshahed M.S."/>
            <person name="Youssef N.H."/>
        </authorList>
    </citation>
    <scope>NUCLEOTIDE SEQUENCE</scope>
    <source>
        <strain evidence="7">Zod_Metabat.24</strain>
    </source>
</reference>
<feature type="short sequence motif" description="DGA/G" evidence="4">
    <location>
        <begin position="206"/>
        <end position="208"/>
    </location>
</feature>
<keyword evidence="5" id="KW-0472">Membrane</keyword>
<sequence length="312" mass="33991">MKTTITDRKNVIQTPHSGMKYSVLCLLILLFSVFALFFQGCRPPVIQKPAIKSKPRVGLVLSGGASRGFAHVGVIKVFEEEGIPIDIIVGTSSGSLTGALYAYYKDADMLEKKAREMEVDDIFDFSIMSIGLGVVKGERILKFIEKNIKVKNIEDLKIPYAAVATDIYTGEKVVFKRGSISTAVRASSAIPGVFKPVAVGQKLLVDGGVVDNLPIDVARSMGADVVIAVDISSKSTNYKINTVVDIILQTINIMGSEINKYKVKESDVVIKPDVSGVGMIDFSRKDYLFLQGERAARRALPEIRRAITEASK</sequence>
<name>A0A9D8PPW0_9DELT</name>
<keyword evidence="3 4" id="KW-0443">Lipid metabolism</keyword>
<evidence type="ECO:0000256" key="1">
    <source>
        <dbReference type="ARBA" id="ARBA00022801"/>
    </source>
</evidence>
<feature type="active site" description="Nucleophile" evidence="4">
    <location>
        <position position="92"/>
    </location>
</feature>
<dbReference type="PROSITE" id="PS51635">
    <property type="entry name" value="PNPLA"/>
    <property type="match status" value="1"/>
</dbReference>
<dbReference type="AlphaFoldDB" id="A0A9D8PPW0"/>
<dbReference type="PANTHER" id="PTHR14226:SF76">
    <property type="entry name" value="NTE FAMILY PROTEIN RSSA"/>
    <property type="match status" value="1"/>
</dbReference>
<dbReference type="PANTHER" id="PTHR14226">
    <property type="entry name" value="NEUROPATHY TARGET ESTERASE/SWISS CHEESE D.MELANOGASTER"/>
    <property type="match status" value="1"/>
</dbReference>
<organism evidence="7 8">
    <name type="scientific">Candidatus Zymogenus saltonus</name>
    <dbReference type="NCBI Taxonomy" id="2844893"/>
    <lineage>
        <taxon>Bacteria</taxon>
        <taxon>Deltaproteobacteria</taxon>
        <taxon>Candidatus Zymogenia</taxon>
        <taxon>Candidatus Zymogeniales</taxon>
        <taxon>Candidatus Zymogenaceae</taxon>
        <taxon>Candidatus Zymogenus</taxon>
    </lineage>
</organism>
<dbReference type="Proteomes" id="UP000809273">
    <property type="component" value="Unassembled WGS sequence"/>
</dbReference>
<proteinExistence type="predicted"/>